<evidence type="ECO:0000313" key="2">
    <source>
        <dbReference type="EMBL" id="KJY00265.1"/>
    </source>
</evidence>
<dbReference type="OrthoDB" id="3824580at2759"/>
<accession>A0A0F4GS35</accession>
<dbReference type="Proteomes" id="UP000033647">
    <property type="component" value="Unassembled WGS sequence"/>
</dbReference>
<dbReference type="EMBL" id="LAFY01000329">
    <property type="protein sequence ID" value="KJY00265.1"/>
    <property type="molecule type" value="Genomic_DNA"/>
</dbReference>
<evidence type="ECO:0000313" key="3">
    <source>
        <dbReference type="Proteomes" id="UP000033647"/>
    </source>
</evidence>
<feature type="compositionally biased region" description="Gly residues" evidence="1">
    <location>
        <begin position="289"/>
        <end position="310"/>
    </location>
</feature>
<name>A0A0F4GS35_9PEZI</name>
<feature type="region of interest" description="Disordered" evidence="1">
    <location>
        <begin position="289"/>
        <end position="323"/>
    </location>
</feature>
<comment type="caution">
    <text evidence="2">The sequence shown here is derived from an EMBL/GenBank/DDBJ whole genome shotgun (WGS) entry which is preliminary data.</text>
</comment>
<reference evidence="2 3" key="1">
    <citation type="submission" date="2015-03" db="EMBL/GenBank/DDBJ databases">
        <title>RNA-seq based gene annotation and comparative genomics of four Zymoseptoria species reveal species-specific pathogenicity related genes and transposable element activity.</title>
        <authorList>
            <person name="Grandaubert J."/>
            <person name="Bhattacharyya A."/>
            <person name="Stukenbrock E.H."/>
        </authorList>
    </citation>
    <scope>NUCLEOTIDE SEQUENCE [LARGE SCALE GENOMIC DNA]</scope>
    <source>
        <strain evidence="2 3">Zb18110</strain>
    </source>
</reference>
<sequence length="323" mass="35119">MASTAVMQIVSISGQTQTTRNSPLAKMVRLSNLARHIVQVTTPGRIPTMILRQTEVDFVAAERILDWIDAYDVEAPVAEQDLKLVHLGTDDFNELVAMYAACNFFRVPRNLRGDELRDNIWHYIKRVGRLSANEFIMLYELLPFDFSVQKAIINDFFWARVRGATYPKFRSAADQDAEIEAYLKDVGVWEEVKVIEEEQKVHWANSLDRQAKQKAWVVAENKTWAAGRAGVEAQHHTGAEQRNGSGFDLDGSVAGGNRCIGIAGGGRGGGGGDLNGWVDSQLEGAGANVGAGNGGQMKGGQFRGSGGGALSGWVDPQLEGKGG</sequence>
<keyword evidence="3" id="KW-1185">Reference proteome</keyword>
<organism evidence="2 3">
    <name type="scientific">Zymoseptoria brevis</name>
    <dbReference type="NCBI Taxonomy" id="1047168"/>
    <lineage>
        <taxon>Eukaryota</taxon>
        <taxon>Fungi</taxon>
        <taxon>Dikarya</taxon>
        <taxon>Ascomycota</taxon>
        <taxon>Pezizomycotina</taxon>
        <taxon>Dothideomycetes</taxon>
        <taxon>Dothideomycetidae</taxon>
        <taxon>Mycosphaerellales</taxon>
        <taxon>Mycosphaerellaceae</taxon>
        <taxon>Zymoseptoria</taxon>
    </lineage>
</organism>
<proteinExistence type="predicted"/>
<evidence type="ECO:0000256" key="1">
    <source>
        <dbReference type="SAM" id="MobiDB-lite"/>
    </source>
</evidence>
<protein>
    <submittedName>
        <fullName evidence="2">Uncharacterized protein</fullName>
    </submittedName>
</protein>
<gene>
    <name evidence="2" type="ORF">TI39_contig337g00001</name>
</gene>
<dbReference type="AlphaFoldDB" id="A0A0F4GS35"/>